<dbReference type="KEGG" id="pbor:BSF38_05028"/>
<dbReference type="EC" id="3.6.3.-" evidence="6"/>
<protein>
    <submittedName>
        <fullName evidence="6">Putative ABC transporter ATP-binding protein YxlF</fullName>
        <ecNumber evidence="6">3.6.3.-</ecNumber>
    </submittedName>
</protein>
<proteinExistence type="inferred from homology"/>
<dbReference type="Gene3D" id="3.40.50.300">
    <property type="entry name" value="P-loop containing nucleotide triphosphate hydrolases"/>
    <property type="match status" value="1"/>
</dbReference>
<dbReference type="Pfam" id="PF00005">
    <property type="entry name" value="ABC_tran"/>
    <property type="match status" value="1"/>
</dbReference>
<dbReference type="GO" id="GO:0016887">
    <property type="term" value="F:ATP hydrolysis activity"/>
    <property type="evidence" value="ECO:0007669"/>
    <property type="project" value="InterPro"/>
</dbReference>
<dbReference type="InterPro" id="IPR003593">
    <property type="entry name" value="AAA+_ATPase"/>
</dbReference>
<keyword evidence="2" id="KW-0813">Transport</keyword>
<comment type="similarity">
    <text evidence="1">Belongs to the ABC transporter superfamily.</text>
</comment>
<keyword evidence="4 6" id="KW-0067">ATP-binding</keyword>
<dbReference type="PANTHER" id="PTHR43335">
    <property type="entry name" value="ABC TRANSPORTER, ATP-BINDING PROTEIN"/>
    <property type="match status" value="1"/>
</dbReference>
<dbReference type="STRING" id="1387353.BSF38_05028"/>
<evidence type="ECO:0000256" key="2">
    <source>
        <dbReference type="ARBA" id="ARBA00022448"/>
    </source>
</evidence>
<keyword evidence="6" id="KW-0378">Hydrolase</keyword>
<dbReference type="PANTHER" id="PTHR43335:SF4">
    <property type="entry name" value="ABC TRANSPORTER, ATP-BINDING PROTEIN"/>
    <property type="match status" value="1"/>
</dbReference>
<dbReference type="AlphaFoldDB" id="A0A1U7CX13"/>
<keyword evidence="3" id="KW-0547">Nucleotide-binding</keyword>
<dbReference type="InterPro" id="IPR027417">
    <property type="entry name" value="P-loop_NTPase"/>
</dbReference>
<sequence>MDAPALIATENLSKAYGGFFALRDLSLNVRQGEVFGLLGPNGSGKTTTIRLLLGLLRPSEGRATVVGFDCWRQSLQVRRLVSYLPGELRMTGSMSGLGVLKYLSGLREDESLDRAVAIAEQVMKLNLRRSVRKYSTGMKQKLALAQAFADPVDILILDEPTSALDPSARADVLTLIREARGQGQTVIFSGHVLSEIEAVCDRVAILRLGRLVHVEDMHARRRLRMLLIRFAGDPPATFPEELELTVREPQGAAVLLEHRGPLGPLLRWLATVDVEDVAIGTEDLHSLYNQYHGPDVVVNEDALS</sequence>
<evidence type="ECO:0000256" key="3">
    <source>
        <dbReference type="ARBA" id="ARBA00022741"/>
    </source>
</evidence>
<evidence type="ECO:0000259" key="5">
    <source>
        <dbReference type="PROSITE" id="PS50893"/>
    </source>
</evidence>
<accession>A0A1U7CX13</accession>
<dbReference type="Proteomes" id="UP000186309">
    <property type="component" value="Chromosome"/>
</dbReference>
<dbReference type="GO" id="GO:0005524">
    <property type="term" value="F:ATP binding"/>
    <property type="evidence" value="ECO:0007669"/>
    <property type="project" value="UniProtKB-KW"/>
</dbReference>
<feature type="domain" description="ABC transporter" evidence="5">
    <location>
        <begin position="7"/>
        <end position="233"/>
    </location>
</feature>
<evidence type="ECO:0000256" key="4">
    <source>
        <dbReference type="ARBA" id="ARBA00022840"/>
    </source>
</evidence>
<dbReference type="OrthoDB" id="9795548at2"/>
<dbReference type="SUPFAM" id="SSF52540">
    <property type="entry name" value="P-loop containing nucleoside triphosphate hydrolases"/>
    <property type="match status" value="1"/>
</dbReference>
<reference evidence="7" key="1">
    <citation type="submission" date="2016-12" db="EMBL/GenBank/DDBJ databases">
        <title>Comparative genomics of four Isosphaeraceae planctomycetes: a common pool of plasmids and glycoside hydrolase genes.</title>
        <authorList>
            <person name="Ivanova A."/>
        </authorList>
    </citation>
    <scope>NUCLEOTIDE SEQUENCE [LARGE SCALE GENOMIC DNA]</scope>
    <source>
        <strain evidence="7">PX4</strain>
    </source>
</reference>
<dbReference type="PROSITE" id="PS50893">
    <property type="entry name" value="ABC_TRANSPORTER_2"/>
    <property type="match status" value="1"/>
</dbReference>
<dbReference type="RefSeq" id="WP_076349798.1">
    <property type="nucleotide sequence ID" value="NZ_CP019082.1"/>
</dbReference>
<organism evidence="6 7">
    <name type="scientific">Paludisphaera borealis</name>
    <dbReference type="NCBI Taxonomy" id="1387353"/>
    <lineage>
        <taxon>Bacteria</taxon>
        <taxon>Pseudomonadati</taxon>
        <taxon>Planctomycetota</taxon>
        <taxon>Planctomycetia</taxon>
        <taxon>Isosphaerales</taxon>
        <taxon>Isosphaeraceae</taxon>
        <taxon>Paludisphaera</taxon>
    </lineage>
</organism>
<dbReference type="EMBL" id="CP019082">
    <property type="protein sequence ID" value="APW63461.1"/>
    <property type="molecule type" value="Genomic_DNA"/>
</dbReference>
<keyword evidence="7" id="KW-1185">Reference proteome</keyword>
<gene>
    <name evidence="6" type="primary">yxlF_5</name>
    <name evidence="6" type="ORF">BSF38_05028</name>
</gene>
<evidence type="ECO:0000313" key="6">
    <source>
        <dbReference type="EMBL" id="APW63461.1"/>
    </source>
</evidence>
<evidence type="ECO:0000256" key="1">
    <source>
        <dbReference type="ARBA" id="ARBA00005417"/>
    </source>
</evidence>
<dbReference type="CDD" id="cd03230">
    <property type="entry name" value="ABC_DR_subfamily_A"/>
    <property type="match status" value="1"/>
</dbReference>
<dbReference type="SMART" id="SM00382">
    <property type="entry name" value="AAA"/>
    <property type="match status" value="1"/>
</dbReference>
<name>A0A1U7CX13_9BACT</name>
<evidence type="ECO:0000313" key="7">
    <source>
        <dbReference type="Proteomes" id="UP000186309"/>
    </source>
</evidence>
<dbReference type="InterPro" id="IPR003439">
    <property type="entry name" value="ABC_transporter-like_ATP-bd"/>
</dbReference>